<feature type="region of interest" description="Disordered" evidence="1">
    <location>
        <begin position="203"/>
        <end position="229"/>
    </location>
</feature>
<sequence>MSGIQDLLTLDSGSHCNSEGSGLGCGISRIAGSLSGSSLASSLLLLSSSHFQPVESFISFVSLQSSYAWYMHLSDFETVFLSLVMLQVFILRYLEILPINVNNLFLGESSGRRKKRSFWKTNQFNCESDLLTQSLFKVLKKLDHGNCVALTICELESMSTYHESHFSPNNQHSLELPTETKALLKALKLSAKYRSKSFSRPISFHTNEDDTEDGNEVVNKPENSDPSTSSYCAAIDGLKKYEEAVLIGSSAAATHAYANSTLCEDKYSACPLTKEDIEHYVGILVDANVL</sequence>
<dbReference type="OMA" id="STYHESH"/>
<dbReference type="EMBL" id="LJIJ01000800">
    <property type="protein sequence ID" value="ODM94500.1"/>
    <property type="molecule type" value="Genomic_DNA"/>
</dbReference>
<reference evidence="2 3" key="1">
    <citation type="journal article" date="2016" name="Genome Biol. Evol.">
        <title>Gene Family Evolution Reflects Adaptation to Soil Environmental Stressors in the Genome of the Collembolan Orchesella cincta.</title>
        <authorList>
            <person name="Faddeeva-Vakhrusheva A."/>
            <person name="Derks M.F."/>
            <person name="Anvar S.Y."/>
            <person name="Agamennone V."/>
            <person name="Suring W."/>
            <person name="Smit S."/>
            <person name="van Straalen N.M."/>
            <person name="Roelofs D."/>
        </authorList>
    </citation>
    <scope>NUCLEOTIDE SEQUENCE [LARGE SCALE GENOMIC DNA]</scope>
    <source>
        <tissue evidence="2">Mixed pool</tissue>
    </source>
</reference>
<protein>
    <submittedName>
        <fullName evidence="2">Uncharacterized protein</fullName>
    </submittedName>
</protein>
<evidence type="ECO:0000313" key="2">
    <source>
        <dbReference type="EMBL" id="ODM94500.1"/>
    </source>
</evidence>
<organism evidence="2 3">
    <name type="scientific">Orchesella cincta</name>
    <name type="common">Springtail</name>
    <name type="synonym">Podura cincta</name>
    <dbReference type="NCBI Taxonomy" id="48709"/>
    <lineage>
        <taxon>Eukaryota</taxon>
        <taxon>Metazoa</taxon>
        <taxon>Ecdysozoa</taxon>
        <taxon>Arthropoda</taxon>
        <taxon>Hexapoda</taxon>
        <taxon>Collembola</taxon>
        <taxon>Entomobryomorpha</taxon>
        <taxon>Entomobryoidea</taxon>
        <taxon>Orchesellidae</taxon>
        <taxon>Orchesellinae</taxon>
        <taxon>Orchesella</taxon>
    </lineage>
</organism>
<comment type="caution">
    <text evidence="2">The sequence shown here is derived from an EMBL/GenBank/DDBJ whole genome shotgun (WGS) entry which is preliminary data.</text>
</comment>
<name>A0A1D2MN48_ORCCI</name>
<dbReference type="OrthoDB" id="8287884at2759"/>
<evidence type="ECO:0000313" key="3">
    <source>
        <dbReference type="Proteomes" id="UP000094527"/>
    </source>
</evidence>
<proteinExistence type="predicted"/>
<dbReference type="Proteomes" id="UP000094527">
    <property type="component" value="Unassembled WGS sequence"/>
</dbReference>
<accession>A0A1D2MN48</accession>
<evidence type="ECO:0000256" key="1">
    <source>
        <dbReference type="SAM" id="MobiDB-lite"/>
    </source>
</evidence>
<gene>
    <name evidence="2" type="ORF">Ocin01_12176</name>
</gene>
<dbReference type="AlphaFoldDB" id="A0A1D2MN48"/>
<keyword evidence="3" id="KW-1185">Reference proteome</keyword>